<keyword evidence="1 7" id="KW-1003">Cell membrane</keyword>
<feature type="site" description="Important for catalytic activity" evidence="7">
    <location>
        <position position="263"/>
    </location>
</feature>
<evidence type="ECO:0000256" key="6">
    <source>
        <dbReference type="ARBA" id="ARBA00023316"/>
    </source>
</evidence>
<dbReference type="RefSeq" id="WP_005289967.1">
    <property type="nucleotide sequence ID" value="NZ_CM000961.1"/>
</dbReference>
<dbReference type="GO" id="GO:0009252">
    <property type="term" value="P:peptidoglycan biosynthetic process"/>
    <property type="evidence" value="ECO:0007669"/>
    <property type="project" value="UniProtKB-UniRule"/>
</dbReference>
<comment type="similarity">
    <text evidence="7">Belongs to the transglycosylase MltG family.</text>
</comment>
<evidence type="ECO:0000256" key="3">
    <source>
        <dbReference type="ARBA" id="ARBA00022989"/>
    </source>
</evidence>
<keyword evidence="3 7" id="KW-1133">Transmembrane helix</keyword>
<dbReference type="eggNOG" id="COG1559">
    <property type="taxonomic scope" value="Bacteria"/>
</dbReference>
<dbReference type="HOGENOM" id="CLU_025574_4_1_11"/>
<dbReference type="OrthoDB" id="9814591at2"/>
<gene>
    <name evidence="7" type="primary">mltG</name>
    <name evidence="9" type="ORF">HMPREF0291_11511</name>
</gene>
<reference evidence="9" key="1">
    <citation type="submission" date="2010-06" db="EMBL/GenBank/DDBJ databases">
        <authorList>
            <person name="Muzny D."/>
            <person name="Qin X."/>
            <person name="Buhay C."/>
            <person name="Dugan-Rocha S."/>
            <person name="Ding Y."/>
            <person name="Chen G."/>
            <person name="Hawes A."/>
            <person name="Holder M."/>
            <person name="Jhangiani S."/>
            <person name="Johnson A."/>
            <person name="Khan Z."/>
            <person name="Li Z."/>
            <person name="Liu W."/>
            <person name="Liu X."/>
            <person name="Perez L."/>
            <person name="Shen H."/>
            <person name="Wang Q."/>
            <person name="Watt J."/>
            <person name="Xi L."/>
            <person name="Xin Y."/>
            <person name="Zhou J."/>
            <person name="Deng J."/>
            <person name="Jiang H."/>
            <person name="Liu Y."/>
            <person name="Qu J."/>
            <person name="Song X.-Z."/>
            <person name="Zhang L."/>
            <person name="Villasana D."/>
            <person name="Johnson A."/>
            <person name="Liu J."/>
            <person name="Liyanage D."/>
            <person name="Lorensuhewa L."/>
            <person name="Robinson T."/>
            <person name="Song A."/>
            <person name="Song B.-B."/>
            <person name="Dinh H."/>
            <person name="Thornton R."/>
            <person name="Coyle M."/>
            <person name="Francisco L."/>
            <person name="Jackson L."/>
            <person name="Javaid M."/>
            <person name="Korchina V."/>
            <person name="Kovar C."/>
            <person name="Mata R."/>
            <person name="Mathew T."/>
            <person name="Ngo R."/>
            <person name="Nguyen L."/>
            <person name="Nguyen N."/>
            <person name="Okwuonu G."/>
            <person name="Ongeri F."/>
            <person name="Pham C."/>
            <person name="Simmons D."/>
            <person name="Wilczek-Boney K."/>
            <person name="Hale W."/>
            <person name="Jakkamsetti A."/>
            <person name="Pham P."/>
            <person name="Ruth R."/>
            <person name="San Lucas F."/>
            <person name="Warren J."/>
            <person name="Zhang J."/>
            <person name="Zhao Z."/>
            <person name="Zhou C."/>
            <person name="Zhu D."/>
            <person name="Lee S."/>
            <person name="Bess C."/>
            <person name="Blankenburg K."/>
            <person name="Forbes L."/>
            <person name="Fu Q."/>
            <person name="Gubbala S."/>
            <person name="Hirani K."/>
            <person name="Jayaseelan J.C."/>
            <person name="Lara F."/>
            <person name="Munidasa M."/>
            <person name="Palculict T."/>
            <person name="Patil S."/>
            <person name="Pu L.-L."/>
            <person name="Saada N."/>
            <person name="Tang L."/>
            <person name="Weissenberger G."/>
            <person name="Zhu Y."/>
            <person name="Hemphill L."/>
            <person name="Shang Y."/>
            <person name="Youmans B."/>
            <person name="Ayvaz T."/>
            <person name="Ross M."/>
            <person name="Santibanez J."/>
            <person name="Aqrawi P."/>
            <person name="Gross S."/>
            <person name="Joshi V."/>
            <person name="Fowler G."/>
            <person name="Nazareth L."/>
            <person name="Reid J."/>
            <person name="Worley K."/>
            <person name="Petrosino J."/>
            <person name="Highlander S."/>
            <person name="Gibbs R."/>
        </authorList>
    </citation>
    <scope>NUCLEOTIDE SEQUENCE [LARGE SCALE GENOMIC DNA]</scope>
    <source>
        <strain evidence="9">ATCC 33030</strain>
    </source>
</reference>
<dbReference type="NCBIfam" id="TIGR00247">
    <property type="entry name" value="endolytic transglycosylase MltG"/>
    <property type="match status" value="1"/>
</dbReference>
<evidence type="ECO:0000256" key="5">
    <source>
        <dbReference type="ARBA" id="ARBA00023239"/>
    </source>
</evidence>
<accession>D7WCH3</accession>
<evidence type="ECO:0000313" key="9">
    <source>
        <dbReference type="EMBL" id="EFK53854.1"/>
    </source>
</evidence>
<dbReference type="EC" id="4.2.2.29" evidence="7"/>
<evidence type="ECO:0000256" key="1">
    <source>
        <dbReference type="ARBA" id="ARBA00022475"/>
    </source>
</evidence>
<feature type="region of interest" description="Disordered" evidence="8">
    <location>
        <begin position="303"/>
        <end position="329"/>
    </location>
</feature>
<dbReference type="EMBL" id="ACLJ02000003">
    <property type="protein sequence ID" value="EFK53854.1"/>
    <property type="molecule type" value="Genomic_DNA"/>
</dbReference>
<dbReference type="STRING" id="585529.HMPREF0291_11511"/>
<dbReference type="Proteomes" id="UP000004208">
    <property type="component" value="Unassembled WGS sequence"/>
</dbReference>
<protein>
    <recommendedName>
        <fullName evidence="7">Endolytic murein transglycosylase</fullName>
        <ecNumber evidence="7">4.2.2.29</ecNumber>
    </recommendedName>
    <alternativeName>
        <fullName evidence="7">Peptidoglycan lytic transglycosylase</fullName>
    </alternativeName>
    <alternativeName>
        <fullName evidence="7">Peptidoglycan polymerization terminase</fullName>
    </alternativeName>
</protein>
<dbReference type="GO" id="GO:0071555">
    <property type="term" value="P:cell wall organization"/>
    <property type="evidence" value="ECO:0007669"/>
    <property type="project" value="UniProtKB-KW"/>
</dbReference>
<dbReference type="InterPro" id="IPR003770">
    <property type="entry name" value="MLTG-like"/>
</dbReference>
<keyword evidence="6 7" id="KW-0961">Cell wall biogenesis/degradation</keyword>
<comment type="caution">
    <text evidence="9">The sequence shown here is derived from an EMBL/GenBank/DDBJ whole genome shotgun (WGS) entry which is preliminary data.</text>
</comment>
<evidence type="ECO:0000256" key="7">
    <source>
        <dbReference type="HAMAP-Rule" id="MF_02065"/>
    </source>
</evidence>
<comment type="function">
    <text evidence="7">Functions as a peptidoglycan terminase that cleaves nascent peptidoglycan strands endolytically to terminate their elongation.</text>
</comment>
<dbReference type="PANTHER" id="PTHR30518">
    <property type="entry name" value="ENDOLYTIC MUREIN TRANSGLYCOSYLASE"/>
    <property type="match status" value="1"/>
</dbReference>
<evidence type="ECO:0000313" key="10">
    <source>
        <dbReference type="Proteomes" id="UP000004208"/>
    </source>
</evidence>
<dbReference type="AlphaFoldDB" id="D7WCH3"/>
<dbReference type="Gene3D" id="3.30.1490.480">
    <property type="entry name" value="Endolytic murein transglycosylase"/>
    <property type="match status" value="1"/>
</dbReference>
<organism evidence="9 10">
    <name type="scientific">Corynebacterium genitalium ATCC 33030</name>
    <dbReference type="NCBI Taxonomy" id="585529"/>
    <lineage>
        <taxon>Bacteria</taxon>
        <taxon>Bacillati</taxon>
        <taxon>Actinomycetota</taxon>
        <taxon>Actinomycetes</taxon>
        <taxon>Mycobacteriales</taxon>
        <taxon>Corynebacteriaceae</taxon>
        <taxon>Corynebacterium</taxon>
    </lineage>
</organism>
<dbReference type="PANTHER" id="PTHR30518:SF2">
    <property type="entry name" value="ENDOLYTIC MUREIN TRANSGLYCOSYLASE"/>
    <property type="match status" value="1"/>
</dbReference>
<dbReference type="GO" id="GO:0005886">
    <property type="term" value="C:plasma membrane"/>
    <property type="evidence" value="ECO:0007669"/>
    <property type="project" value="UniProtKB-SubCell"/>
</dbReference>
<keyword evidence="4 7" id="KW-0472">Membrane</keyword>
<dbReference type="GO" id="GO:0008932">
    <property type="term" value="F:lytic endotransglycosylase activity"/>
    <property type="evidence" value="ECO:0007669"/>
    <property type="project" value="UniProtKB-UniRule"/>
</dbReference>
<keyword evidence="10" id="KW-1185">Reference proteome</keyword>
<name>D7WCH3_9CORY</name>
<dbReference type="HAMAP" id="MF_02065">
    <property type="entry name" value="MltG"/>
    <property type="match status" value="1"/>
</dbReference>
<comment type="catalytic activity">
    <reaction evidence="7">
        <text>a peptidoglycan chain = a peptidoglycan chain with N-acetyl-1,6-anhydromuramyl-[peptide] at the reducing end + a peptidoglycan chain with N-acetylglucosamine at the non-reducing end.</text>
        <dbReference type="EC" id="4.2.2.29"/>
    </reaction>
</comment>
<dbReference type="Pfam" id="PF02618">
    <property type="entry name" value="YceG"/>
    <property type="match status" value="1"/>
</dbReference>
<keyword evidence="5 7" id="KW-0456">Lyase</keyword>
<feature type="transmembrane region" description="Helical" evidence="7">
    <location>
        <begin position="12"/>
        <end position="33"/>
    </location>
</feature>
<evidence type="ECO:0000256" key="8">
    <source>
        <dbReference type="SAM" id="MobiDB-lite"/>
    </source>
</evidence>
<keyword evidence="2 7" id="KW-0812">Transmembrane</keyword>
<sequence>MSSARTSQGRTRGIAVLVASILLIIGAIVYIAVARSMSNGGDFQGAGNGVEKVVEIPEGTTLSQMGPALQEEGVVRSDQSFQAAAMSTPDADSIQPGFYRLQEKMSAEAAVAALLDPANKIDLLKIPGGSTLMDVRVVGGETRFGIYSNISTVTCGPDGDAEGCVSAEQLHDVAANADPASLGVPEWAIQPVEARKGDPKRLEGLIAPGEYIVDPSADAQTILTDLVTRSADKYNSTDIVGRAQAIGLSPYDLLVAASLVEREAPAGEFDKVARVILNRLDEPMRLEFDSTVNYDLESVELATGDSDRQRQTPWNTYAKEGLPETPIASPSDEAIHAMEHPADGEWLFFVTIDHDGTTIFTNTFEEHQAEVQKAYDSGILDSQR</sequence>
<evidence type="ECO:0000256" key="4">
    <source>
        <dbReference type="ARBA" id="ARBA00023136"/>
    </source>
</evidence>
<comment type="subcellular location">
    <subcellularLocation>
        <location evidence="7">Cell membrane</location>
        <topology evidence="7">Single-pass membrane protein</topology>
    </subcellularLocation>
</comment>
<proteinExistence type="inferred from homology"/>
<evidence type="ECO:0000256" key="2">
    <source>
        <dbReference type="ARBA" id="ARBA00022692"/>
    </source>
</evidence>